<evidence type="ECO:0000313" key="3">
    <source>
        <dbReference type="Proteomes" id="UP001151760"/>
    </source>
</evidence>
<proteinExistence type="predicted"/>
<comment type="caution">
    <text evidence="2">The sequence shown here is derived from an EMBL/GenBank/DDBJ whole genome shotgun (WGS) entry which is preliminary data.</text>
</comment>
<name>A0ABQ4YV51_9ASTR</name>
<evidence type="ECO:0000256" key="1">
    <source>
        <dbReference type="SAM" id="MobiDB-lite"/>
    </source>
</evidence>
<gene>
    <name evidence="2" type="ORF">Tco_0730638</name>
</gene>
<keyword evidence="3" id="KW-1185">Reference proteome</keyword>
<dbReference type="EMBL" id="BQNB010010695">
    <property type="protein sequence ID" value="GJS80757.1"/>
    <property type="molecule type" value="Genomic_DNA"/>
</dbReference>
<sequence>MRDPDPKNPSLVPPPRGTDDVIKPKCITRSDLKKELDDMEYEDDISEDLEDKDEEFEVRYEDIGDSNVFEGVGVNKGKENEVNRGFDGVGMGSDVGVKISKVVDQVSVKENMLRNVGSLDQGSGDRVNSVWPRLNEVNEKGSGSNGDGRNVKGDSTNGRKPLFFISDIQGMSSSGSNKLSRIPVKMNDKGVNVVDIDPIIEEGSKKRELTNVFGHWQPHSSEYAHEPFTSGIIGMPMPKNLTMKADWRPPIILNPQFHRPTKDFRKNIDKV</sequence>
<accession>A0ABQ4YV51</accession>
<feature type="region of interest" description="Disordered" evidence="1">
    <location>
        <begin position="1"/>
        <end position="24"/>
    </location>
</feature>
<reference evidence="2" key="1">
    <citation type="journal article" date="2022" name="Int. J. Mol. Sci.">
        <title>Draft Genome of Tanacetum Coccineum: Genomic Comparison of Closely Related Tanacetum-Family Plants.</title>
        <authorList>
            <person name="Yamashiro T."/>
            <person name="Shiraishi A."/>
            <person name="Nakayama K."/>
            <person name="Satake H."/>
        </authorList>
    </citation>
    <scope>NUCLEOTIDE SEQUENCE</scope>
</reference>
<feature type="region of interest" description="Disordered" evidence="1">
    <location>
        <begin position="136"/>
        <end position="158"/>
    </location>
</feature>
<protein>
    <submittedName>
        <fullName evidence="2">Uncharacterized protein</fullName>
    </submittedName>
</protein>
<evidence type="ECO:0000313" key="2">
    <source>
        <dbReference type="EMBL" id="GJS80757.1"/>
    </source>
</evidence>
<dbReference type="Proteomes" id="UP001151760">
    <property type="component" value="Unassembled WGS sequence"/>
</dbReference>
<reference evidence="2" key="2">
    <citation type="submission" date="2022-01" db="EMBL/GenBank/DDBJ databases">
        <authorList>
            <person name="Yamashiro T."/>
            <person name="Shiraishi A."/>
            <person name="Satake H."/>
            <person name="Nakayama K."/>
        </authorList>
    </citation>
    <scope>NUCLEOTIDE SEQUENCE</scope>
</reference>
<organism evidence="2 3">
    <name type="scientific">Tanacetum coccineum</name>
    <dbReference type="NCBI Taxonomy" id="301880"/>
    <lineage>
        <taxon>Eukaryota</taxon>
        <taxon>Viridiplantae</taxon>
        <taxon>Streptophyta</taxon>
        <taxon>Embryophyta</taxon>
        <taxon>Tracheophyta</taxon>
        <taxon>Spermatophyta</taxon>
        <taxon>Magnoliopsida</taxon>
        <taxon>eudicotyledons</taxon>
        <taxon>Gunneridae</taxon>
        <taxon>Pentapetalae</taxon>
        <taxon>asterids</taxon>
        <taxon>campanulids</taxon>
        <taxon>Asterales</taxon>
        <taxon>Asteraceae</taxon>
        <taxon>Asteroideae</taxon>
        <taxon>Anthemideae</taxon>
        <taxon>Anthemidinae</taxon>
        <taxon>Tanacetum</taxon>
    </lineage>
</organism>